<gene>
    <name evidence="4" type="ORF">RND71_022774</name>
</gene>
<dbReference type="EMBL" id="JAVYJV010000012">
    <property type="protein sequence ID" value="KAK4357164.1"/>
    <property type="molecule type" value="Genomic_DNA"/>
</dbReference>
<keyword evidence="5" id="KW-1185">Reference proteome</keyword>
<keyword evidence="3" id="KW-0472">Membrane</keyword>
<accession>A0AAE1RRB7</accession>
<reference evidence="4" key="1">
    <citation type="submission" date="2023-12" db="EMBL/GenBank/DDBJ databases">
        <title>Genome assembly of Anisodus tanguticus.</title>
        <authorList>
            <person name="Wang Y.-J."/>
        </authorList>
    </citation>
    <scope>NUCLEOTIDE SEQUENCE</scope>
    <source>
        <strain evidence="4">KB-2021</strain>
        <tissue evidence="4">Leaf</tissue>
    </source>
</reference>
<dbReference type="AlphaFoldDB" id="A0AAE1RRB7"/>
<evidence type="ECO:0000256" key="1">
    <source>
        <dbReference type="SAM" id="Coils"/>
    </source>
</evidence>
<proteinExistence type="predicted"/>
<protein>
    <submittedName>
        <fullName evidence="4">Uncharacterized protein</fullName>
    </submittedName>
</protein>
<name>A0AAE1RRB7_9SOLA</name>
<keyword evidence="3" id="KW-0812">Transmembrane</keyword>
<evidence type="ECO:0000256" key="2">
    <source>
        <dbReference type="SAM" id="MobiDB-lite"/>
    </source>
</evidence>
<feature type="coiled-coil region" evidence="1">
    <location>
        <begin position="35"/>
        <end position="69"/>
    </location>
</feature>
<comment type="caution">
    <text evidence="4">The sequence shown here is derived from an EMBL/GenBank/DDBJ whole genome shotgun (WGS) entry which is preliminary data.</text>
</comment>
<organism evidence="4 5">
    <name type="scientific">Anisodus tanguticus</name>
    <dbReference type="NCBI Taxonomy" id="243964"/>
    <lineage>
        <taxon>Eukaryota</taxon>
        <taxon>Viridiplantae</taxon>
        <taxon>Streptophyta</taxon>
        <taxon>Embryophyta</taxon>
        <taxon>Tracheophyta</taxon>
        <taxon>Spermatophyta</taxon>
        <taxon>Magnoliopsida</taxon>
        <taxon>eudicotyledons</taxon>
        <taxon>Gunneridae</taxon>
        <taxon>Pentapetalae</taxon>
        <taxon>asterids</taxon>
        <taxon>lamiids</taxon>
        <taxon>Solanales</taxon>
        <taxon>Solanaceae</taxon>
        <taxon>Solanoideae</taxon>
        <taxon>Hyoscyameae</taxon>
        <taxon>Anisodus</taxon>
    </lineage>
</organism>
<feature type="transmembrane region" description="Helical" evidence="3">
    <location>
        <begin position="82"/>
        <end position="99"/>
    </location>
</feature>
<evidence type="ECO:0000313" key="5">
    <source>
        <dbReference type="Proteomes" id="UP001291623"/>
    </source>
</evidence>
<feature type="region of interest" description="Disordered" evidence="2">
    <location>
        <begin position="1"/>
        <end position="24"/>
    </location>
</feature>
<evidence type="ECO:0000256" key="3">
    <source>
        <dbReference type="SAM" id="Phobius"/>
    </source>
</evidence>
<keyword evidence="3" id="KW-1133">Transmembrane helix</keyword>
<feature type="compositionally biased region" description="Polar residues" evidence="2">
    <location>
        <begin position="1"/>
        <end position="14"/>
    </location>
</feature>
<evidence type="ECO:0000313" key="4">
    <source>
        <dbReference type="EMBL" id="KAK4357164.1"/>
    </source>
</evidence>
<dbReference type="Proteomes" id="UP001291623">
    <property type="component" value="Unassembled WGS sequence"/>
</dbReference>
<sequence length="146" mass="16618">MTANQFTSTTTSNPGRKFFKCPKPKEDKEYSESFIGELMSSLDAFKNKIADLKNERDTLKEEIVVLKGINQAEMNKVLKMRVFMMISWVLFVRFVAVSIERHHTLLLIGKAPYSAADRKGTILLIGKAPYSAADRKDTIAIQPRYK</sequence>
<keyword evidence="1" id="KW-0175">Coiled coil</keyword>